<organism evidence="9 10">
    <name type="scientific">Alteromonas arenosi</name>
    <dbReference type="NCBI Taxonomy" id="3055817"/>
    <lineage>
        <taxon>Bacteria</taxon>
        <taxon>Pseudomonadati</taxon>
        <taxon>Pseudomonadota</taxon>
        <taxon>Gammaproteobacteria</taxon>
        <taxon>Alteromonadales</taxon>
        <taxon>Alteromonadaceae</taxon>
        <taxon>Alteromonas/Salinimonas group</taxon>
        <taxon>Alteromonas</taxon>
    </lineage>
</organism>
<feature type="transmembrane region" description="Helical" evidence="7">
    <location>
        <begin position="81"/>
        <end position="105"/>
    </location>
</feature>
<keyword evidence="6 7" id="KW-0472">Membrane</keyword>
<evidence type="ECO:0000259" key="8">
    <source>
        <dbReference type="Pfam" id="PF02397"/>
    </source>
</evidence>
<dbReference type="PANTHER" id="PTHR30576:SF0">
    <property type="entry name" value="UNDECAPRENYL-PHOSPHATE N-ACETYLGALACTOSAMINYL 1-PHOSPHATE TRANSFERASE-RELATED"/>
    <property type="match status" value="1"/>
</dbReference>
<evidence type="ECO:0000313" key="10">
    <source>
        <dbReference type="Proteomes" id="UP001234343"/>
    </source>
</evidence>
<feature type="transmembrane region" description="Helical" evidence="7">
    <location>
        <begin position="12"/>
        <end position="36"/>
    </location>
</feature>
<protein>
    <submittedName>
        <fullName evidence="9">TIGR03013 family PEP-CTERM/XrtA system glycosyltransferase</fullName>
    </submittedName>
</protein>
<sequence length="470" mass="54057">MPAPKNRQNKRSNALVITEALLIAYTTYIASFFLTYLDIMAAPKVETLIVNVMLITGSALICSLSVGLYEAKLRETFRGIIRRIFVSFALTYFIVEVTTGAFFSTLNMHPYYLPSAISISIVTLVFFRYFTNRLGLLGLGRTRIIVLGAGERASIIEKRMRRDVDRLGFELVGFVPIPGDNREAGIVNEKIIHVKVDERFRTFMIENDIEEIVIACDQRRGTLPVEVLFDCRLRGIEVTDLLDFMERETGQIVVNLMYPSWVIYSNGFHSQNYLRDALDYSLNALMAFCVLFFVWPFMLITALIIYFDDGRRTGTSVLYRQERVGLNGKLFSIMKFRSMRPDAEKDGAKWATKNDSRVTRIGAFIRKYRIDELPQLFNVFKGEMSFIGPRPERPEFVEQLVKEVPYYNQRHNVKPGLAGWAQLNYPYGASVEDSLEKLKFDLYYVKHQSLLLDMLILVRTVEVVLFGKGR</sequence>
<name>A0ABT7SVP7_9ALTE</name>
<proteinExistence type="inferred from homology"/>
<dbReference type="InterPro" id="IPR017475">
    <property type="entry name" value="EPS_sugar_tfrase"/>
</dbReference>
<dbReference type="NCBIfam" id="TIGR03025">
    <property type="entry name" value="EPS_sugtrans"/>
    <property type="match status" value="1"/>
</dbReference>
<dbReference type="EMBL" id="JAUCBP010000002">
    <property type="protein sequence ID" value="MDM7859622.1"/>
    <property type="molecule type" value="Genomic_DNA"/>
</dbReference>
<dbReference type="RefSeq" id="WP_289363694.1">
    <property type="nucleotide sequence ID" value="NZ_JAUCBP010000002.1"/>
</dbReference>
<evidence type="ECO:0000256" key="5">
    <source>
        <dbReference type="ARBA" id="ARBA00022989"/>
    </source>
</evidence>
<dbReference type="PANTHER" id="PTHR30576">
    <property type="entry name" value="COLANIC BIOSYNTHESIS UDP-GLUCOSE LIPID CARRIER TRANSFERASE"/>
    <property type="match status" value="1"/>
</dbReference>
<evidence type="ECO:0000256" key="6">
    <source>
        <dbReference type="ARBA" id="ARBA00023136"/>
    </source>
</evidence>
<dbReference type="Pfam" id="PF02397">
    <property type="entry name" value="Bac_transf"/>
    <property type="match status" value="1"/>
</dbReference>
<accession>A0ABT7SVP7</accession>
<comment type="similarity">
    <text evidence="2">Belongs to the bacterial sugar transferase family.</text>
</comment>
<feature type="transmembrane region" description="Helical" evidence="7">
    <location>
        <begin position="111"/>
        <end position="131"/>
    </location>
</feature>
<evidence type="ECO:0000313" key="9">
    <source>
        <dbReference type="EMBL" id="MDM7859622.1"/>
    </source>
</evidence>
<comment type="caution">
    <text evidence="9">The sequence shown here is derived from an EMBL/GenBank/DDBJ whole genome shotgun (WGS) entry which is preliminary data.</text>
</comment>
<feature type="domain" description="Bacterial sugar transferase" evidence="8">
    <location>
        <begin position="283"/>
        <end position="465"/>
    </location>
</feature>
<reference evidence="9 10" key="1">
    <citation type="submission" date="2023-06" db="EMBL/GenBank/DDBJ databases">
        <title>Alteromonas sp. ASW11-36 isolated from intertidal sand.</title>
        <authorList>
            <person name="Li Y."/>
        </authorList>
    </citation>
    <scope>NUCLEOTIDE SEQUENCE [LARGE SCALE GENOMIC DNA]</scope>
    <source>
        <strain evidence="9 10">ASW11-36</strain>
    </source>
</reference>
<evidence type="ECO:0000256" key="2">
    <source>
        <dbReference type="ARBA" id="ARBA00006464"/>
    </source>
</evidence>
<dbReference type="Gene3D" id="3.40.50.720">
    <property type="entry name" value="NAD(P)-binding Rossmann-like Domain"/>
    <property type="match status" value="1"/>
</dbReference>
<gene>
    <name evidence="9" type="ORF">QTP81_03245</name>
</gene>
<feature type="transmembrane region" description="Helical" evidence="7">
    <location>
        <begin position="48"/>
        <end position="69"/>
    </location>
</feature>
<dbReference type="InterPro" id="IPR003362">
    <property type="entry name" value="Bact_transf"/>
</dbReference>
<dbReference type="Proteomes" id="UP001234343">
    <property type="component" value="Unassembled WGS sequence"/>
</dbReference>
<evidence type="ECO:0000256" key="4">
    <source>
        <dbReference type="ARBA" id="ARBA00022692"/>
    </source>
</evidence>
<evidence type="ECO:0000256" key="7">
    <source>
        <dbReference type="SAM" id="Phobius"/>
    </source>
</evidence>
<keyword evidence="3" id="KW-0808">Transferase</keyword>
<dbReference type="NCBIfam" id="TIGR03013">
    <property type="entry name" value="EpsB_2"/>
    <property type="match status" value="1"/>
</dbReference>
<comment type="subcellular location">
    <subcellularLocation>
        <location evidence="1">Membrane</location>
        <topology evidence="1">Multi-pass membrane protein</topology>
    </subcellularLocation>
</comment>
<keyword evidence="10" id="KW-1185">Reference proteome</keyword>
<keyword evidence="5 7" id="KW-1133">Transmembrane helix</keyword>
<feature type="transmembrane region" description="Helical" evidence="7">
    <location>
        <begin position="284"/>
        <end position="307"/>
    </location>
</feature>
<dbReference type="InterPro" id="IPR017464">
    <property type="entry name" value="Sugar_tfrase_EpsB_2"/>
</dbReference>
<evidence type="ECO:0000256" key="1">
    <source>
        <dbReference type="ARBA" id="ARBA00004141"/>
    </source>
</evidence>
<keyword evidence="4 7" id="KW-0812">Transmembrane</keyword>
<evidence type="ECO:0000256" key="3">
    <source>
        <dbReference type="ARBA" id="ARBA00022679"/>
    </source>
</evidence>